<evidence type="ECO:0000256" key="3">
    <source>
        <dbReference type="ARBA" id="ARBA00022723"/>
    </source>
</evidence>
<dbReference type="InterPro" id="IPR009050">
    <property type="entry name" value="Globin-like_sf"/>
</dbReference>
<comment type="caution">
    <text evidence="6">The sequence shown here is derived from an EMBL/GenBank/DDBJ whole genome shotgun (WGS) entry which is preliminary data.</text>
</comment>
<dbReference type="EMBL" id="WSZK01000017">
    <property type="protein sequence ID" value="MWG35068.1"/>
    <property type="molecule type" value="Genomic_DNA"/>
</dbReference>
<evidence type="ECO:0000313" key="7">
    <source>
        <dbReference type="Proteomes" id="UP000451471"/>
    </source>
</evidence>
<dbReference type="CDD" id="cd00454">
    <property type="entry name" value="TrHb1_N"/>
    <property type="match status" value="1"/>
</dbReference>
<feature type="region of interest" description="Disordered" evidence="5">
    <location>
        <begin position="1"/>
        <end position="20"/>
    </location>
</feature>
<dbReference type="GO" id="GO:0020037">
    <property type="term" value="F:heme binding"/>
    <property type="evidence" value="ECO:0007669"/>
    <property type="project" value="InterPro"/>
</dbReference>
<keyword evidence="2" id="KW-0349">Heme</keyword>
<dbReference type="Proteomes" id="UP000451471">
    <property type="component" value="Unassembled WGS sequence"/>
</dbReference>
<dbReference type="Pfam" id="PF01152">
    <property type="entry name" value="Bac_globin"/>
    <property type="match status" value="1"/>
</dbReference>
<evidence type="ECO:0000256" key="5">
    <source>
        <dbReference type="SAM" id="MobiDB-lite"/>
    </source>
</evidence>
<dbReference type="RefSeq" id="WP_158204757.1">
    <property type="nucleotide sequence ID" value="NZ_WSZK01000017.1"/>
</dbReference>
<accession>A0A6B0GTM2</accession>
<dbReference type="AlphaFoldDB" id="A0A6B0GTM2"/>
<feature type="compositionally biased region" description="Polar residues" evidence="5">
    <location>
        <begin position="1"/>
        <end position="14"/>
    </location>
</feature>
<dbReference type="Gene3D" id="1.10.490.10">
    <property type="entry name" value="Globins"/>
    <property type="match status" value="1"/>
</dbReference>
<keyword evidence="1" id="KW-0813">Transport</keyword>
<name>A0A6B0GTM2_9EURY</name>
<proteinExistence type="predicted"/>
<dbReference type="InterPro" id="IPR001486">
    <property type="entry name" value="Hemoglobin_trunc"/>
</dbReference>
<dbReference type="GO" id="GO:0019825">
    <property type="term" value="F:oxygen binding"/>
    <property type="evidence" value="ECO:0007669"/>
    <property type="project" value="InterPro"/>
</dbReference>
<evidence type="ECO:0000256" key="4">
    <source>
        <dbReference type="ARBA" id="ARBA00023004"/>
    </source>
</evidence>
<evidence type="ECO:0000313" key="6">
    <source>
        <dbReference type="EMBL" id="MWG35068.1"/>
    </source>
</evidence>
<protein>
    <submittedName>
        <fullName evidence="6">Group 1 truncated hemoglobin</fullName>
    </submittedName>
</protein>
<evidence type="ECO:0000256" key="2">
    <source>
        <dbReference type="ARBA" id="ARBA00022617"/>
    </source>
</evidence>
<reference evidence="6 7" key="1">
    <citation type="submission" date="2019-12" db="EMBL/GenBank/DDBJ databases">
        <title>Halocatena pleomorpha gen. nov. sp. nov., an extremely halophilic archaeon of family Halobacteriaceae isolated from saltpan soil.</title>
        <authorList>
            <person name="Pal Y."/>
            <person name="Verma A."/>
            <person name="Krishnamurthi S."/>
            <person name="Kumar P."/>
        </authorList>
    </citation>
    <scope>NUCLEOTIDE SEQUENCE [LARGE SCALE GENOMIC DNA]</scope>
    <source>
        <strain evidence="6 7">JCM 16495</strain>
    </source>
</reference>
<keyword evidence="7" id="KW-1185">Reference proteome</keyword>
<gene>
    <name evidence="6" type="ORF">GQS65_11315</name>
</gene>
<organism evidence="6 7">
    <name type="scientific">Halomarina oriensis</name>
    <dbReference type="NCBI Taxonomy" id="671145"/>
    <lineage>
        <taxon>Archaea</taxon>
        <taxon>Methanobacteriati</taxon>
        <taxon>Methanobacteriota</taxon>
        <taxon>Stenosarchaea group</taxon>
        <taxon>Halobacteria</taxon>
        <taxon>Halobacteriales</taxon>
        <taxon>Natronomonadaceae</taxon>
        <taxon>Halomarina</taxon>
    </lineage>
</organism>
<dbReference type="InterPro" id="IPR012292">
    <property type="entry name" value="Globin/Proto"/>
</dbReference>
<dbReference type="GO" id="GO:0046872">
    <property type="term" value="F:metal ion binding"/>
    <property type="evidence" value="ECO:0007669"/>
    <property type="project" value="UniProtKB-KW"/>
</dbReference>
<sequence>MSQGDEVTYDTTPTGDEDRIPEYEGETLYERLGGVYGIAGAVDDLVDRLYENDTANQNPAVREFHEEFPKPGFKYLVTAWSIEHSGGPAVYPGRGMVEAHEDLEVTELEFDVVRTEIKTTLYQVGVPEQELREFMDIIDVFRDRVVADEHYEEDWEAP</sequence>
<keyword evidence="4" id="KW-0408">Iron</keyword>
<evidence type="ECO:0000256" key="1">
    <source>
        <dbReference type="ARBA" id="ARBA00022448"/>
    </source>
</evidence>
<dbReference type="SUPFAM" id="SSF46458">
    <property type="entry name" value="Globin-like"/>
    <property type="match status" value="1"/>
</dbReference>
<keyword evidence="3" id="KW-0479">Metal-binding</keyword>
<dbReference type="OrthoDB" id="313164at2157"/>